<dbReference type="AlphaFoldDB" id="A0A8X6N7W4"/>
<reference evidence="1" key="1">
    <citation type="submission" date="2020-08" db="EMBL/GenBank/DDBJ databases">
        <title>Multicomponent nature underlies the extraordinary mechanical properties of spider dragline silk.</title>
        <authorList>
            <person name="Kono N."/>
            <person name="Nakamura H."/>
            <person name="Mori M."/>
            <person name="Yoshida Y."/>
            <person name="Ohtoshi R."/>
            <person name="Malay A.D."/>
            <person name="Moran D.A.P."/>
            <person name="Tomita M."/>
            <person name="Numata K."/>
            <person name="Arakawa K."/>
        </authorList>
    </citation>
    <scope>NUCLEOTIDE SEQUENCE</scope>
</reference>
<evidence type="ECO:0000313" key="1">
    <source>
        <dbReference type="EMBL" id="GFS99416.1"/>
    </source>
</evidence>
<comment type="caution">
    <text evidence="1">The sequence shown here is derived from an EMBL/GenBank/DDBJ whole genome shotgun (WGS) entry which is preliminary data.</text>
</comment>
<protein>
    <submittedName>
        <fullName evidence="1">Uncharacterized protein</fullName>
    </submittedName>
</protein>
<dbReference type="Proteomes" id="UP000887013">
    <property type="component" value="Unassembled WGS sequence"/>
</dbReference>
<evidence type="ECO:0000313" key="2">
    <source>
        <dbReference type="Proteomes" id="UP000887013"/>
    </source>
</evidence>
<keyword evidence="2" id="KW-1185">Reference proteome</keyword>
<accession>A0A8X6N7W4</accession>
<proteinExistence type="predicted"/>
<dbReference type="EMBL" id="BMAW01006576">
    <property type="protein sequence ID" value="GFS99416.1"/>
    <property type="molecule type" value="Genomic_DNA"/>
</dbReference>
<organism evidence="1 2">
    <name type="scientific">Nephila pilipes</name>
    <name type="common">Giant wood spider</name>
    <name type="synonym">Nephila maculata</name>
    <dbReference type="NCBI Taxonomy" id="299642"/>
    <lineage>
        <taxon>Eukaryota</taxon>
        <taxon>Metazoa</taxon>
        <taxon>Ecdysozoa</taxon>
        <taxon>Arthropoda</taxon>
        <taxon>Chelicerata</taxon>
        <taxon>Arachnida</taxon>
        <taxon>Araneae</taxon>
        <taxon>Araneomorphae</taxon>
        <taxon>Entelegynae</taxon>
        <taxon>Araneoidea</taxon>
        <taxon>Nephilidae</taxon>
        <taxon>Nephila</taxon>
    </lineage>
</organism>
<name>A0A8X6N7W4_NEPPI</name>
<sequence length="165" mass="18932">MCNNTFGSQLGISLWITNMDTDYSDDDMNSSDREEIKQKRTSPIMIDEALNTPTLMDEISTIVGVKIMAPMVNRKLKVFQESFEAHIKIQNFISVKTLKSHPFEMQNQKQLKIIITALPIDYDQAEILEEIKSQGPNPEHISLLKSRRTEANMSLFLIVMNKINQ</sequence>
<gene>
    <name evidence="1" type="ORF">NPIL_346181</name>
</gene>